<evidence type="ECO:0000256" key="1">
    <source>
        <dbReference type="SAM" id="MobiDB-lite"/>
    </source>
</evidence>
<dbReference type="Proteomes" id="UP000299102">
    <property type="component" value="Unassembled WGS sequence"/>
</dbReference>
<dbReference type="EMBL" id="BGZK01000590">
    <property type="protein sequence ID" value="GBP51855.1"/>
    <property type="molecule type" value="Genomic_DNA"/>
</dbReference>
<reference evidence="2 3" key="1">
    <citation type="journal article" date="2019" name="Commun. Biol.">
        <title>The bagworm genome reveals a unique fibroin gene that provides high tensile strength.</title>
        <authorList>
            <person name="Kono N."/>
            <person name="Nakamura H."/>
            <person name="Ohtoshi R."/>
            <person name="Tomita M."/>
            <person name="Numata K."/>
            <person name="Arakawa K."/>
        </authorList>
    </citation>
    <scope>NUCLEOTIDE SEQUENCE [LARGE SCALE GENOMIC DNA]</scope>
</reference>
<sequence length="202" mass="22214">MLAEPIITETKHYGMSLSGLRFERSRYSVPVAIPPPAGSRRVLCARRVPPRVASFCGLPHCDPRPPRPSSIVTHFDLPHDPVRVPRGRRVASPAVLRERSATAELSHGYRNEAKTTRLFDGARPLQPPAEPKKRPAVVRPSEGSTSDSDSDPGLSDTSKHLISPQSGAESFEIKTRSILPHAGPRWVYVLPNHSLFKKAEKG</sequence>
<dbReference type="AlphaFoldDB" id="A0A4C1WP04"/>
<gene>
    <name evidence="2" type="ORF">EVAR_88560_1</name>
</gene>
<protein>
    <submittedName>
        <fullName evidence="2">Uncharacterized protein</fullName>
    </submittedName>
</protein>
<organism evidence="2 3">
    <name type="scientific">Eumeta variegata</name>
    <name type="common">Bagworm moth</name>
    <name type="synonym">Eumeta japonica</name>
    <dbReference type="NCBI Taxonomy" id="151549"/>
    <lineage>
        <taxon>Eukaryota</taxon>
        <taxon>Metazoa</taxon>
        <taxon>Ecdysozoa</taxon>
        <taxon>Arthropoda</taxon>
        <taxon>Hexapoda</taxon>
        <taxon>Insecta</taxon>
        <taxon>Pterygota</taxon>
        <taxon>Neoptera</taxon>
        <taxon>Endopterygota</taxon>
        <taxon>Lepidoptera</taxon>
        <taxon>Glossata</taxon>
        <taxon>Ditrysia</taxon>
        <taxon>Tineoidea</taxon>
        <taxon>Psychidae</taxon>
        <taxon>Oiketicinae</taxon>
        <taxon>Eumeta</taxon>
    </lineage>
</organism>
<accession>A0A4C1WP04</accession>
<keyword evidence="3" id="KW-1185">Reference proteome</keyword>
<proteinExistence type="predicted"/>
<name>A0A4C1WP04_EUMVA</name>
<comment type="caution">
    <text evidence="2">The sequence shown here is derived from an EMBL/GenBank/DDBJ whole genome shotgun (WGS) entry which is preliminary data.</text>
</comment>
<feature type="region of interest" description="Disordered" evidence="1">
    <location>
        <begin position="121"/>
        <end position="169"/>
    </location>
</feature>
<evidence type="ECO:0000313" key="2">
    <source>
        <dbReference type="EMBL" id="GBP51855.1"/>
    </source>
</evidence>
<evidence type="ECO:0000313" key="3">
    <source>
        <dbReference type="Proteomes" id="UP000299102"/>
    </source>
</evidence>